<evidence type="ECO:0000313" key="1">
    <source>
        <dbReference type="EMBL" id="MFC6059449.1"/>
    </source>
</evidence>
<dbReference type="Proteomes" id="UP001596242">
    <property type="component" value="Unassembled WGS sequence"/>
</dbReference>
<comment type="caution">
    <text evidence="1">The sequence shown here is derived from an EMBL/GenBank/DDBJ whole genome shotgun (WGS) entry which is preliminary data.</text>
</comment>
<keyword evidence="2" id="KW-1185">Reference proteome</keyword>
<name>A0ABW1M6I6_9ACTN</name>
<dbReference type="EMBL" id="JBHSPT010000083">
    <property type="protein sequence ID" value="MFC6059449.1"/>
    <property type="molecule type" value="Genomic_DNA"/>
</dbReference>
<reference evidence="2" key="1">
    <citation type="journal article" date="2019" name="Int. J. Syst. Evol. Microbiol.">
        <title>The Global Catalogue of Microorganisms (GCM) 10K type strain sequencing project: providing services to taxonomists for standard genome sequencing and annotation.</title>
        <authorList>
            <consortium name="The Broad Institute Genomics Platform"/>
            <consortium name="The Broad Institute Genome Sequencing Center for Infectious Disease"/>
            <person name="Wu L."/>
            <person name="Ma J."/>
        </authorList>
    </citation>
    <scope>NUCLEOTIDE SEQUENCE [LARGE SCALE GENOMIC DNA]</scope>
    <source>
        <strain evidence="2">JCM 12763</strain>
    </source>
</reference>
<organism evidence="1 2">
    <name type="scientific">Streptomyces pratens</name>
    <dbReference type="NCBI Taxonomy" id="887456"/>
    <lineage>
        <taxon>Bacteria</taxon>
        <taxon>Bacillati</taxon>
        <taxon>Actinomycetota</taxon>
        <taxon>Actinomycetes</taxon>
        <taxon>Kitasatosporales</taxon>
        <taxon>Streptomycetaceae</taxon>
        <taxon>Streptomyces</taxon>
    </lineage>
</organism>
<evidence type="ECO:0000313" key="2">
    <source>
        <dbReference type="Proteomes" id="UP001596242"/>
    </source>
</evidence>
<sequence length="81" mass="9022">MRAVPMGGLVHGKDYLMAAVRITSPASGILRPLSAYRSLKHPEQITAQHGDNQLETAARPHVWRYGRALRSAFHRRVPTHG</sequence>
<gene>
    <name evidence="1" type="ORF">ACFP50_29800</name>
</gene>
<protein>
    <submittedName>
        <fullName evidence="1">Uncharacterized protein</fullName>
    </submittedName>
</protein>
<accession>A0ABW1M6I6</accession>
<dbReference type="RefSeq" id="WP_386403749.1">
    <property type="nucleotide sequence ID" value="NZ_JBHSPT010000083.1"/>
</dbReference>
<proteinExistence type="predicted"/>